<gene>
    <name evidence="8" type="ORF">F1654_04045</name>
</gene>
<feature type="domain" description="CcmH/CycL/Ccl2/NrfF N-terminal" evidence="7">
    <location>
        <begin position="7"/>
        <end position="120"/>
    </location>
</feature>
<name>A0A5M6ZL22_9PROT</name>
<dbReference type="Gene3D" id="1.10.8.640">
    <property type="entry name" value="Cytochrome C biogenesis protein"/>
    <property type="match status" value="1"/>
</dbReference>
<dbReference type="InterPro" id="IPR005616">
    <property type="entry name" value="CcmH/CycL/Ccl2/NrfF_N"/>
</dbReference>
<accession>A0A5M6ZL22</accession>
<keyword evidence="6" id="KW-0812">Transmembrane</keyword>
<dbReference type="InterPro" id="IPR051263">
    <property type="entry name" value="C-type_cytochrome_biogenesis"/>
</dbReference>
<dbReference type="EMBL" id="VWOJ01000001">
    <property type="protein sequence ID" value="KAA5805523.1"/>
    <property type="molecule type" value="Genomic_DNA"/>
</dbReference>
<keyword evidence="2 6" id="KW-0349">Heme</keyword>
<comment type="function">
    <text evidence="6">Possible subunit of a heme lyase.</text>
</comment>
<evidence type="ECO:0000256" key="1">
    <source>
        <dbReference type="ARBA" id="ARBA00010342"/>
    </source>
</evidence>
<evidence type="ECO:0000313" key="8">
    <source>
        <dbReference type="EMBL" id="KAA5805523.1"/>
    </source>
</evidence>
<dbReference type="GO" id="GO:0046872">
    <property type="term" value="F:metal ion binding"/>
    <property type="evidence" value="ECO:0007669"/>
    <property type="project" value="UniProtKB-KW"/>
</dbReference>
<evidence type="ECO:0000256" key="5">
    <source>
        <dbReference type="ARBA" id="ARBA00023004"/>
    </source>
</evidence>
<proteinExistence type="inferred from homology"/>
<reference evidence="8 9" key="1">
    <citation type="submission" date="2019-09" db="EMBL/GenBank/DDBJ databases">
        <authorList>
            <person name="Kevbrin V."/>
            <person name="Grouzdev D.S."/>
        </authorList>
    </citation>
    <scope>NUCLEOTIDE SEQUENCE [LARGE SCALE GENOMIC DNA]</scope>
    <source>
        <strain evidence="8 9">G-192</strain>
    </source>
</reference>
<feature type="transmembrane region" description="Helical" evidence="6">
    <location>
        <begin position="93"/>
        <end position="111"/>
    </location>
</feature>
<keyword evidence="9" id="KW-1185">Reference proteome</keyword>
<keyword evidence="6" id="KW-1133">Transmembrane helix</keyword>
<dbReference type="Pfam" id="PF03918">
    <property type="entry name" value="CcmH"/>
    <property type="match status" value="1"/>
</dbReference>
<evidence type="ECO:0000256" key="6">
    <source>
        <dbReference type="RuleBase" id="RU364112"/>
    </source>
</evidence>
<dbReference type="GO" id="GO:0005886">
    <property type="term" value="C:plasma membrane"/>
    <property type="evidence" value="ECO:0007669"/>
    <property type="project" value="TreeGrafter"/>
</dbReference>
<dbReference type="PANTHER" id="PTHR47870">
    <property type="entry name" value="CYTOCHROME C-TYPE BIOGENESIS PROTEIN CCMH"/>
    <property type="match status" value="1"/>
</dbReference>
<evidence type="ECO:0000256" key="2">
    <source>
        <dbReference type="ARBA" id="ARBA00022617"/>
    </source>
</evidence>
<keyword evidence="3 6" id="KW-0479">Metal-binding</keyword>
<dbReference type="InterPro" id="IPR038297">
    <property type="entry name" value="CcmH/CycL/NrfF/Ccl2_sf"/>
</dbReference>
<keyword evidence="4 6" id="KW-0732">Signal</keyword>
<dbReference type="PANTHER" id="PTHR47870:SF4">
    <property type="entry name" value="CYTOCHROME C-TYPE BIOGENESIS PROTEIN CYCH"/>
    <property type="match status" value="1"/>
</dbReference>
<keyword evidence="6" id="KW-0472">Membrane</keyword>
<dbReference type="CDD" id="cd16378">
    <property type="entry name" value="CcmH_N"/>
    <property type="match status" value="1"/>
</dbReference>
<comment type="caution">
    <text evidence="8">The sequence shown here is derived from an EMBL/GenBank/DDBJ whole genome shotgun (WGS) entry which is preliminary data.</text>
</comment>
<evidence type="ECO:0000259" key="7">
    <source>
        <dbReference type="Pfam" id="PF03918"/>
    </source>
</evidence>
<keyword evidence="5 6" id="KW-0408">Iron</keyword>
<comment type="similarity">
    <text evidence="1 6">Belongs to the CcmH/CycL/Ccl2/NrfF family.</text>
</comment>
<dbReference type="Proteomes" id="UP000325122">
    <property type="component" value="Unassembled WGS sequence"/>
</dbReference>
<protein>
    <recommendedName>
        <fullName evidence="6">Cytochrome c-type biogenesis protein</fullName>
    </recommendedName>
</protein>
<evidence type="ECO:0000313" key="9">
    <source>
        <dbReference type="Proteomes" id="UP000325122"/>
    </source>
</evidence>
<sequence>MQALIFALALQAGQPQLAPEDEARAQALMREVRCMVCAGESVMDSNAPMAQDMRRYIREQVGAGAADPDVRQALVERFGHEVLMRPSFDARNAPLWIAPLILLMLGGALFVQAMRKPRTKA</sequence>
<dbReference type="AlphaFoldDB" id="A0A5M6ZL22"/>
<evidence type="ECO:0000256" key="3">
    <source>
        <dbReference type="ARBA" id="ARBA00022723"/>
    </source>
</evidence>
<evidence type="ECO:0000256" key="4">
    <source>
        <dbReference type="ARBA" id="ARBA00022729"/>
    </source>
</evidence>
<organism evidence="8 9">
    <name type="scientific">Alkalicaulis satelles</name>
    <dbReference type="NCBI Taxonomy" id="2609175"/>
    <lineage>
        <taxon>Bacteria</taxon>
        <taxon>Pseudomonadati</taxon>
        <taxon>Pseudomonadota</taxon>
        <taxon>Alphaproteobacteria</taxon>
        <taxon>Maricaulales</taxon>
        <taxon>Maricaulaceae</taxon>
        <taxon>Alkalicaulis</taxon>
    </lineage>
</organism>